<keyword evidence="1" id="KW-0732">Signal</keyword>
<name>A0ABT5UDL4_9GAMM</name>
<dbReference type="RefSeq" id="WP_274690789.1">
    <property type="nucleotide sequence ID" value="NZ_JAPMOU010000035.1"/>
</dbReference>
<sequence length="262" mass="28331">MKIKKTLGLAVLSSLFFNAYTNAETPNTSCADIVNASHVEGIYNSDSCSAGLFAKSHFSAISNFNILDATTVSFNFITPNDLETGWVMVWKDTTEVDFSMKPLFKAPLSSNKGHYVLHSDRINFQQGIYTIAITAGKDERSVAATRAMVFGQPAQSGGSTIAVTRKALTGITAVYNSPPNVVASDNLAWLQVFDGNNIGDSPEQNTQPILEMTSPLIDSSGVFSINFPAGMLKNYRTYTLIFNPGRGFGAVAAAHTFKYILQ</sequence>
<gene>
    <name evidence="2" type="ORF">ORQ98_21100</name>
</gene>
<proteinExistence type="predicted"/>
<feature type="signal peptide" evidence="1">
    <location>
        <begin position="1"/>
        <end position="23"/>
    </location>
</feature>
<evidence type="ECO:0000313" key="3">
    <source>
        <dbReference type="Proteomes" id="UP001528823"/>
    </source>
</evidence>
<protein>
    <submittedName>
        <fullName evidence="2">Uncharacterized protein</fullName>
    </submittedName>
</protein>
<evidence type="ECO:0000256" key="1">
    <source>
        <dbReference type="SAM" id="SignalP"/>
    </source>
</evidence>
<reference evidence="2 3" key="1">
    <citation type="submission" date="2022-11" db="EMBL/GenBank/DDBJ databases">
        <title>Spartinivicinus poritis sp. nov., isolated from scleractinian coral Porites lutea.</title>
        <authorList>
            <person name="Zhang G."/>
            <person name="Cai L."/>
            <person name="Wei Q."/>
        </authorList>
    </citation>
    <scope>NUCLEOTIDE SEQUENCE [LARGE SCALE GENOMIC DNA]</scope>
    <source>
        <strain evidence="2 3">A2-2</strain>
    </source>
</reference>
<dbReference type="Proteomes" id="UP001528823">
    <property type="component" value="Unassembled WGS sequence"/>
</dbReference>
<feature type="chain" id="PRO_5046548038" evidence="1">
    <location>
        <begin position="24"/>
        <end position="262"/>
    </location>
</feature>
<dbReference type="EMBL" id="JAPMOU010000035">
    <property type="protein sequence ID" value="MDE1464463.1"/>
    <property type="molecule type" value="Genomic_DNA"/>
</dbReference>
<evidence type="ECO:0000313" key="2">
    <source>
        <dbReference type="EMBL" id="MDE1464463.1"/>
    </source>
</evidence>
<accession>A0ABT5UDL4</accession>
<organism evidence="2 3">
    <name type="scientific">Spartinivicinus poritis</name>
    <dbReference type="NCBI Taxonomy" id="2994640"/>
    <lineage>
        <taxon>Bacteria</taxon>
        <taxon>Pseudomonadati</taxon>
        <taxon>Pseudomonadota</taxon>
        <taxon>Gammaproteobacteria</taxon>
        <taxon>Oceanospirillales</taxon>
        <taxon>Zooshikellaceae</taxon>
        <taxon>Spartinivicinus</taxon>
    </lineage>
</organism>
<keyword evidence="3" id="KW-1185">Reference proteome</keyword>
<comment type="caution">
    <text evidence="2">The sequence shown here is derived from an EMBL/GenBank/DDBJ whole genome shotgun (WGS) entry which is preliminary data.</text>
</comment>